<accession>A0A915D8E0</accession>
<evidence type="ECO:0000313" key="6">
    <source>
        <dbReference type="Proteomes" id="UP000887574"/>
    </source>
</evidence>
<dbReference type="GO" id="GO:0045046">
    <property type="term" value="P:protein import into peroxisome membrane"/>
    <property type="evidence" value="ECO:0007669"/>
    <property type="project" value="TreeGrafter"/>
</dbReference>
<comment type="subunit">
    <text evidence="1">Interacts with PEX19.</text>
</comment>
<evidence type="ECO:0000313" key="7">
    <source>
        <dbReference type="WBParaSite" id="jg17220"/>
    </source>
</evidence>
<evidence type="ECO:0000256" key="2">
    <source>
        <dbReference type="ARBA" id="ARBA00014294"/>
    </source>
</evidence>
<name>A0A915D8E0_9BILA</name>
<dbReference type="WBParaSite" id="jg17220">
    <property type="protein sequence ID" value="jg17220"/>
    <property type="gene ID" value="jg17220"/>
</dbReference>
<dbReference type="GO" id="GO:0005778">
    <property type="term" value="C:peroxisomal membrane"/>
    <property type="evidence" value="ECO:0007669"/>
    <property type="project" value="InterPro"/>
</dbReference>
<reference evidence="7" key="1">
    <citation type="submission" date="2022-11" db="UniProtKB">
        <authorList>
            <consortium name="WormBaseParasite"/>
        </authorList>
    </citation>
    <scope>IDENTIFICATION</scope>
</reference>
<evidence type="ECO:0000256" key="5">
    <source>
        <dbReference type="ARBA" id="ARBA00029630"/>
    </source>
</evidence>
<dbReference type="GO" id="GO:0030674">
    <property type="term" value="F:protein-macromolecule adaptor activity"/>
    <property type="evidence" value="ECO:0007669"/>
    <property type="project" value="TreeGrafter"/>
</dbReference>
<sequence length="275" mass="30782">MNAKQKIHLWEELKIKAFGRILAVAYCYPLLVIAFKVQKSILCQESCRNIELKTKQQNESTISGMYSYASSFFWNKQENINHNQSTSTDPQTNNCSLTASIFWPLRACFISQTKSNEQNIEVISTASLATEIDSQLLFQKAMSKMDQMTGNQNFSEFVVPCSGPVVSSLAHNSSHLQSLLKQFLQSLQSIMCKTLLTSFVKLYVDEALSVLNTSENKNLPLAKLIPIASETFGLISGCKTDTPFRQILISSELYQFSHLVFDVSSASGQEAINFV</sequence>
<keyword evidence="3" id="KW-0962">Peroxisome biogenesis</keyword>
<evidence type="ECO:0000256" key="4">
    <source>
        <dbReference type="ARBA" id="ARBA00025338"/>
    </source>
</evidence>
<evidence type="ECO:0000256" key="1">
    <source>
        <dbReference type="ARBA" id="ARBA00011494"/>
    </source>
</evidence>
<evidence type="ECO:0000256" key="3">
    <source>
        <dbReference type="ARBA" id="ARBA00022593"/>
    </source>
</evidence>
<proteinExistence type="predicted"/>
<keyword evidence="6" id="KW-1185">Reference proteome</keyword>
<organism evidence="6 7">
    <name type="scientific">Ditylenchus dipsaci</name>
    <dbReference type="NCBI Taxonomy" id="166011"/>
    <lineage>
        <taxon>Eukaryota</taxon>
        <taxon>Metazoa</taxon>
        <taxon>Ecdysozoa</taxon>
        <taxon>Nematoda</taxon>
        <taxon>Chromadorea</taxon>
        <taxon>Rhabditida</taxon>
        <taxon>Tylenchina</taxon>
        <taxon>Tylenchomorpha</taxon>
        <taxon>Sphaerularioidea</taxon>
        <taxon>Anguinidae</taxon>
        <taxon>Anguininae</taxon>
        <taxon>Ditylenchus</taxon>
    </lineage>
</organism>
<protein>
    <recommendedName>
        <fullName evidence="2">Peroxisomal biogenesis factor 3</fullName>
    </recommendedName>
    <alternativeName>
        <fullName evidence="5">Peroxisomal assembly protein PEX3</fullName>
    </alternativeName>
</protein>
<dbReference type="PANTHER" id="PTHR28080:SF1">
    <property type="entry name" value="PEROXISOMAL BIOGENESIS FACTOR 3"/>
    <property type="match status" value="1"/>
</dbReference>
<comment type="function">
    <text evidence="4">Involved in peroxisome biosynthesis and integrity. Assembles membrane vesicles before the matrix proteins are translocated. As a docking factor for PEX19, is necessary for the import of peroxisomal membrane proteins in the peroxisomes.</text>
</comment>
<dbReference type="Pfam" id="PF04882">
    <property type="entry name" value="Peroxin-3"/>
    <property type="match status" value="1"/>
</dbReference>
<dbReference type="InterPro" id="IPR006966">
    <property type="entry name" value="Peroxin-3"/>
</dbReference>
<dbReference type="Proteomes" id="UP000887574">
    <property type="component" value="Unplaced"/>
</dbReference>
<dbReference type="AlphaFoldDB" id="A0A915D8E0"/>
<dbReference type="PANTHER" id="PTHR28080">
    <property type="entry name" value="PEROXISOMAL BIOGENESIS FACTOR 3"/>
    <property type="match status" value="1"/>
</dbReference>